<dbReference type="PROSITE" id="PS00136">
    <property type="entry name" value="SUBTILASE_ASP"/>
    <property type="match status" value="1"/>
</dbReference>
<dbReference type="InterPro" id="IPR013783">
    <property type="entry name" value="Ig-like_fold"/>
</dbReference>
<proteinExistence type="inferred from homology"/>
<feature type="active site" description="Charge relay system" evidence="8">
    <location>
        <position position="211"/>
    </location>
</feature>
<dbReference type="PANTHER" id="PTHR43806">
    <property type="entry name" value="PEPTIDASE S8"/>
    <property type="match status" value="1"/>
</dbReference>
<evidence type="ECO:0000256" key="6">
    <source>
        <dbReference type="ARBA" id="ARBA00022801"/>
    </source>
</evidence>
<evidence type="ECO:0000259" key="12">
    <source>
        <dbReference type="PROSITE" id="PS51272"/>
    </source>
</evidence>
<dbReference type="CDD" id="cd07474">
    <property type="entry name" value="Peptidases_S8_subtilisin_Vpr-like"/>
    <property type="match status" value="1"/>
</dbReference>
<dbReference type="Pfam" id="PF05922">
    <property type="entry name" value="Inhibitor_I9"/>
    <property type="match status" value="1"/>
</dbReference>
<dbReference type="InterPro" id="IPR046450">
    <property type="entry name" value="PA_dom_sf"/>
</dbReference>
<dbReference type="InterPro" id="IPR036852">
    <property type="entry name" value="Peptidase_S8/S53_dom_sf"/>
</dbReference>
<dbReference type="InterPro" id="IPR015500">
    <property type="entry name" value="Peptidase_S8_subtilisin-rel"/>
</dbReference>
<evidence type="ECO:0000256" key="4">
    <source>
        <dbReference type="ARBA" id="ARBA00022670"/>
    </source>
</evidence>
<feature type="active site" description="Charge relay system" evidence="8">
    <location>
        <position position="572"/>
    </location>
</feature>
<dbReference type="Gene3D" id="2.60.40.680">
    <property type="match status" value="1"/>
</dbReference>
<evidence type="ECO:0000256" key="3">
    <source>
        <dbReference type="ARBA" id="ARBA00022525"/>
    </source>
</evidence>
<dbReference type="GO" id="GO:0006508">
    <property type="term" value="P:proteolysis"/>
    <property type="evidence" value="ECO:0007669"/>
    <property type="project" value="UniProtKB-KW"/>
</dbReference>
<reference evidence="13 14" key="1">
    <citation type="submission" date="2018-03" db="EMBL/GenBank/DDBJ databases">
        <title>Aerobic endospore-forming bacteria genome sequencing and assembly.</title>
        <authorList>
            <person name="Cavalcante D.A."/>
            <person name="Driks A."/>
            <person name="Putonti C."/>
            <person name="De-Souza M.T."/>
        </authorList>
    </citation>
    <scope>NUCLEOTIDE SEQUENCE [LARGE SCALE GENOMIC DNA]</scope>
    <source>
        <strain evidence="13 14">SDF0028</strain>
    </source>
</reference>
<dbReference type="PROSITE" id="PS51272">
    <property type="entry name" value="SLH"/>
    <property type="match status" value="2"/>
</dbReference>
<dbReference type="PROSITE" id="PS00138">
    <property type="entry name" value="SUBTILASE_SER"/>
    <property type="match status" value="1"/>
</dbReference>
<dbReference type="PROSITE" id="PS51892">
    <property type="entry name" value="SUBTILASE"/>
    <property type="match status" value="1"/>
</dbReference>
<dbReference type="Pfam" id="PF00082">
    <property type="entry name" value="Peptidase_S8"/>
    <property type="match status" value="1"/>
</dbReference>
<evidence type="ECO:0000256" key="7">
    <source>
        <dbReference type="ARBA" id="ARBA00022825"/>
    </source>
</evidence>
<sequence>MKLHTIRRKLAGILSIAMVAAMLFPAPSHTYAQEITSKEQVTPKVNSNLSPQLQLPGQPESPTKTGNNFVPQSDSNKPITVIVELNTEPVALSQAEQGQSSAPSVADQEQKIKLEQNTFKLQARISSKAVIRHEYTAALNGYSVSIPANEVDRLAKLPNVKAIYPNLEYNIPVDDGSVFKPLMDVSAPYIGTNVLWDIGVTGAGIKVGVLDTGVDYNHPSLKDAFKGGWDLVDNDKDPMETRPDPTKLPRADGKEYHTTHGTHVAGTIVGRGDPNNPNGKTGWVRGIAPGADLYAYRVLGPYGSGYTENIIAGIDRAIKDKMDVINLSLGGTFNNAYTADSVAVNNAVRAGVTVVMAAGNEGPNLGTLGSPGGAHLPISVGASTTPMITPFFKAPGIQQLLYAQLPAYAPEITNKGTSFEAVYANFGKPEDYKYINASGKLVLVSRGGDISFRDKAINAANAGAAALIIFNNKPGELGATLGEGGQYVPTYTLSQASGQALKKNIDKGITSVTFDTVPEEDLLADFSSRGPLLPDYMIKPDITAPGVAIRSSVPAWDGDYASKGYEANNGTSMAAPHIAGVAALLLEKYHHKIETDELKALLMNNAKTIEDRDHKSYSVTEQGAGRVDLNQVIQATAIALVKATTNATKDHQSIAYETGSVSFGLVPAGTHSKEIVVKDIANKAQTYTISSSWSGTSKGLNLQFTSKTVTVPANGSGNLTVKVTVPSNTTGSYEGSITLTEQTTHHQLHLPVSLFVGDNYGIAPVTNLKMEPMYLSPGGKSSPAQTAKAYFDVTTELDDFKISVTDAVYGAYMGDFYDSQGMLHKPSIYGYQNWNGTVWKDGKAVSLPNGRYEFAPIINGKKFEDQKSFFVIDRESPEFTLDDPSLIRNQTNPGTGIIRGKITKDLFIDLFPNEFNEYIFTAALDGSGKQHDGVINKDGTFTIEVPLKPGNNDFYLFVYDAALNGSIAPAEHIVFDNKDIVYAGSSRSKVPTRNLFDVKVNYSVAEAVYSASFSLTYDSQVTLLGVEPSVTMATYQEKQYSGTPLIIKEDRVEEPEGKIRLNYSVSLSGGASEKEGDIATLIFSGNQEGTYEFKLENVKLYNENNELIPIDKVLSSKIEIANPSEPTPGPGPDPGPDPSPGPAPTPGPTPPVSSSLSGGSASSTAPVPSGKKLKAGLLSETKKDSTVNAVFKINADAVQKQLKDKDAKQVSLDISDLHTKDYGEVVFTLDKSTAKQLQDSGKYLLLSGTEFDIIIPNKSVADLIGSNELELVLSLSDHKDKGFAKERGEATYTSPKLTIRGPKDAKSVTLGITLKLTDAAKDIRRAGVYALAQDTANSWKYTLAGTQAADKKSVTFEATQYGTYTIAEHVRPFSDIAAHWAKDEIEVIAAHDLLHGKDSLDTFKPNDVITQAEFVSLLDRLTNSGKTWEQRIAEPGARNPITREKLVVLLAQALQTDLSQANASLGFKDEARISQDAKAAVAYAVSKGLIKGSDDNTFNPTGTSTRAQAAIILYRVLNQR</sequence>
<protein>
    <submittedName>
        <fullName evidence="13">Serine protease</fullName>
    </submittedName>
</protein>
<comment type="caution">
    <text evidence="13">The sequence shown here is derived from an EMBL/GenBank/DDBJ whole genome shotgun (WGS) entry which is preliminary data.</text>
</comment>
<feature type="region of interest" description="Disordered" evidence="10">
    <location>
        <begin position="42"/>
        <end position="75"/>
    </location>
</feature>
<evidence type="ECO:0000256" key="9">
    <source>
        <dbReference type="RuleBase" id="RU003355"/>
    </source>
</evidence>
<evidence type="ECO:0000256" key="8">
    <source>
        <dbReference type="PROSITE-ProRule" id="PRU01240"/>
    </source>
</evidence>
<dbReference type="Gene3D" id="3.40.50.200">
    <property type="entry name" value="Peptidase S8/S53 domain"/>
    <property type="match status" value="1"/>
</dbReference>
<feature type="region of interest" description="Disordered" evidence="10">
    <location>
        <begin position="1120"/>
        <end position="1171"/>
    </location>
</feature>
<keyword evidence="2" id="KW-0134">Cell wall</keyword>
<keyword evidence="4 8" id="KW-0645">Protease</keyword>
<dbReference type="InterPro" id="IPR001119">
    <property type="entry name" value="SLH_dom"/>
</dbReference>
<dbReference type="SUPFAM" id="SSF52025">
    <property type="entry name" value="PA domain"/>
    <property type="match status" value="1"/>
</dbReference>
<dbReference type="InterPro" id="IPR022398">
    <property type="entry name" value="Peptidase_S8_His-AS"/>
</dbReference>
<dbReference type="InterPro" id="IPR023827">
    <property type="entry name" value="Peptidase_S8_Asp-AS"/>
</dbReference>
<evidence type="ECO:0000313" key="14">
    <source>
        <dbReference type="Proteomes" id="UP000316208"/>
    </source>
</evidence>
<feature type="chain" id="PRO_5047508088" evidence="11">
    <location>
        <begin position="33"/>
        <end position="1520"/>
    </location>
</feature>
<dbReference type="PRINTS" id="PR00723">
    <property type="entry name" value="SUBTILISIN"/>
</dbReference>
<dbReference type="InterPro" id="IPR003137">
    <property type="entry name" value="PA_domain"/>
</dbReference>
<evidence type="ECO:0000256" key="11">
    <source>
        <dbReference type="SAM" id="SignalP"/>
    </source>
</evidence>
<dbReference type="InterPro" id="IPR034213">
    <property type="entry name" value="S8_Vpr-like"/>
</dbReference>
<dbReference type="EMBL" id="SADY01000006">
    <property type="protein sequence ID" value="TQR43315.1"/>
    <property type="molecule type" value="Genomic_DNA"/>
</dbReference>
<feature type="compositionally biased region" description="Pro residues" evidence="10">
    <location>
        <begin position="1125"/>
        <end position="1151"/>
    </location>
</feature>
<dbReference type="InterPro" id="IPR010259">
    <property type="entry name" value="S8pro/Inhibitor_I9"/>
</dbReference>
<organism evidence="13 14">
    <name type="scientific">Paenibacillus popilliae</name>
    <name type="common">Bacillus popilliae</name>
    <dbReference type="NCBI Taxonomy" id="78057"/>
    <lineage>
        <taxon>Bacteria</taxon>
        <taxon>Bacillati</taxon>
        <taxon>Bacillota</taxon>
        <taxon>Bacilli</taxon>
        <taxon>Bacillales</taxon>
        <taxon>Paenibacillaceae</taxon>
        <taxon>Paenibacillus</taxon>
    </lineage>
</organism>
<accession>A0ABY3ALU4</accession>
<keyword evidence="3" id="KW-0964">Secreted</keyword>
<dbReference type="Gene3D" id="2.60.40.10">
    <property type="entry name" value="Immunoglobulins"/>
    <property type="match status" value="1"/>
</dbReference>
<feature type="active site" description="Charge relay system" evidence="8">
    <location>
        <position position="260"/>
    </location>
</feature>
<gene>
    <name evidence="13" type="ORF">C7Y44_19280</name>
</gene>
<feature type="signal peptide" evidence="11">
    <location>
        <begin position="1"/>
        <end position="32"/>
    </location>
</feature>
<dbReference type="Pfam" id="PF06280">
    <property type="entry name" value="fn3_5"/>
    <property type="match status" value="1"/>
</dbReference>
<dbReference type="PANTHER" id="PTHR43806:SF65">
    <property type="entry name" value="SERINE PROTEASE APRX"/>
    <property type="match status" value="1"/>
</dbReference>
<dbReference type="GO" id="GO:0008233">
    <property type="term" value="F:peptidase activity"/>
    <property type="evidence" value="ECO:0007669"/>
    <property type="project" value="UniProtKB-KW"/>
</dbReference>
<keyword evidence="5 11" id="KW-0732">Signal</keyword>
<name>A0ABY3ALU4_PAEPP</name>
<evidence type="ECO:0000256" key="5">
    <source>
        <dbReference type="ARBA" id="ARBA00022729"/>
    </source>
</evidence>
<dbReference type="SUPFAM" id="SSF52743">
    <property type="entry name" value="Subtilisin-like"/>
    <property type="match status" value="1"/>
</dbReference>
<dbReference type="InterPro" id="IPR000209">
    <property type="entry name" value="Peptidase_S8/S53_dom"/>
</dbReference>
<dbReference type="PROSITE" id="PS00137">
    <property type="entry name" value="SUBTILASE_HIS"/>
    <property type="match status" value="1"/>
</dbReference>
<feature type="domain" description="SLH" evidence="12">
    <location>
        <begin position="1368"/>
        <end position="1432"/>
    </location>
</feature>
<dbReference type="Pfam" id="PF00395">
    <property type="entry name" value="SLH"/>
    <property type="match status" value="2"/>
</dbReference>
<dbReference type="InterPro" id="IPR050131">
    <property type="entry name" value="Peptidase_S8_subtilisin-like"/>
</dbReference>
<feature type="compositionally biased region" description="Low complexity" evidence="10">
    <location>
        <begin position="1152"/>
        <end position="1166"/>
    </location>
</feature>
<dbReference type="RefSeq" id="WP_142545195.1">
    <property type="nucleotide sequence ID" value="NZ_SADY01000006.1"/>
</dbReference>
<dbReference type="CDD" id="cd08547">
    <property type="entry name" value="Type_II_cohesin"/>
    <property type="match status" value="1"/>
</dbReference>
<feature type="region of interest" description="Disordered" evidence="10">
    <location>
        <begin position="234"/>
        <end position="257"/>
    </location>
</feature>
<dbReference type="Proteomes" id="UP000316208">
    <property type="component" value="Unassembled WGS sequence"/>
</dbReference>
<evidence type="ECO:0000256" key="2">
    <source>
        <dbReference type="ARBA" id="ARBA00022512"/>
    </source>
</evidence>
<evidence type="ECO:0000256" key="1">
    <source>
        <dbReference type="ARBA" id="ARBA00011073"/>
    </source>
</evidence>
<keyword evidence="6 8" id="KW-0378">Hydrolase</keyword>
<evidence type="ECO:0000313" key="13">
    <source>
        <dbReference type="EMBL" id="TQR43315.1"/>
    </source>
</evidence>
<keyword evidence="14" id="KW-1185">Reference proteome</keyword>
<dbReference type="Gene3D" id="3.50.30.30">
    <property type="match status" value="1"/>
</dbReference>
<keyword evidence="7 8" id="KW-0720">Serine protease</keyword>
<comment type="similarity">
    <text evidence="1 8 9">Belongs to the peptidase S8 family.</text>
</comment>
<dbReference type="InterPro" id="IPR023828">
    <property type="entry name" value="Peptidase_S8_Ser-AS"/>
</dbReference>
<evidence type="ECO:0000256" key="10">
    <source>
        <dbReference type="SAM" id="MobiDB-lite"/>
    </source>
</evidence>
<dbReference type="Pfam" id="PF02225">
    <property type="entry name" value="PA"/>
    <property type="match status" value="1"/>
</dbReference>
<feature type="domain" description="SLH" evidence="12">
    <location>
        <begin position="1464"/>
        <end position="1520"/>
    </location>
</feature>
<dbReference type="InterPro" id="IPR010435">
    <property type="entry name" value="C5a/SBT2-like_Fn3"/>
</dbReference>